<keyword evidence="1" id="KW-1133">Transmembrane helix</keyword>
<reference evidence="3" key="1">
    <citation type="submission" date="2019-08" db="EMBL/GenBank/DDBJ databases">
        <authorList>
            <person name="Kucharzyk K."/>
            <person name="Murdoch R.W."/>
            <person name="Higgins S."/>
            <person name="Loffler F."/>
        </authorList>
    </citation>
    <scope>NUCLEOTIDE SEQUENCE</scope>
</reference>
<dbReference type="EMBL" id="VSSQ01000698">
    <property type="protein sequence ID" value="MPL99944.1"/>
    <property type="molecule type" value="Genomic_DNA"/>
</dbReference>
<sequence>MNKNKNKREFILLTKYCPSCGEENEDNSLFCGNCGKRLSKTHKRNNKFLILAVGLLLIAIAIIGFYAFVTLNNSNESIQNNLINSSNALEVSLPTIYTDKVPIGSNTEFSSDSKKLMAITSSDNFVITMTQKFEHSNFEVYEDPFVGYLTISPRSSDIKVISIEAKQGNGIDGFYWQKYNIDSKDETSISLGENIIANVYQDGNWGQLTYIIRYEKT</sequence>
<dbReference type="AlphaFoldDB" id="A0A644W7Y3"/>
<dbReference type="Pfam" id="PF13240">
    <property type="entry name" value="Zn_Ribbon_1"/>
    <property type="match status" value="1"/>
</dbReference>
<evidence type="ECO:0000313" key="3">
    <source>
        <dbReference type="EMBL" id="MPL99944.1"/>
    </source>
</evidence>
<proteinExistence type="predicted"/>
<accession>A0A644W7Y3</accession>
<protein>
    <recommendedName>
        <fullName evidence="2">Zinc-ribbon domain-containing protein</fullName>
    </recommendedName>
</protein>
<keyword evidence="1" id="KW-0812">Transmembrane</keyword>
<keyword evidence="1" id="KW-0472">Membrane</keyword>
<feature type="domain" description="Zinc-ribbon" evidence="2">
    <location>
        <begin position="16"/>
        <end position="38"/>
    </location>
</feature>
<comment type="caution">
    <text evidence="3">The sequence shown here is derived from an EMBL/GenBank/DDBJ whole genome shotgun (WGS) entry which is preliminary data.</text>
</comment>
<name>A0A644W7Y3_9ZZZZ</name>
<organism evidence="3">
    <name type="scientific">bioreactor metagenome</name>
    <dbReference type="NCBI Taxonomy" id="1076179"/>
    <lineage>
        <taxon>unclassified sequences</taxon>
        <taxon>metagenomes</taxon>
        <taxon>ecological metagenomes</taxon>
    </lineage>
</organism>
<feature type="transmembrane region" description="Helical" evidence="1">
    <location>
        <begin position="48"/>
        <end position="69"/>
    </location>
</feature>
<evidence type="ECO:0000259" key="2">
    <source>
        <dbReference type="Pfam" id="PF13240"/>
    </source>
</evidence>
<gene>
    <name evidence="3" type="ORF">SDC9_46166</name>
</gene>
<evidence type="ECO:0000256" key="1">
    <source>
        <dbReference type="SAM" id="Phobius"/>
    </source>
</evidence>
<dbReference type="InterPro" id="IPR026870">
    <property type="entry name" value="Zinc_ribbon_dom"/>
</dbReference>